<proteinExistence type="predicted"/>
<sequence>MVAAGLGRSVVSLVEATTMATNTGLMLGVGYDGGGTTGTRGGWRGEEKVDGGALCDGSMEVVTCAVRGWRWIMREVLIRVEGE</sequence>
<name>A0AA86SQ71_9FABA</name>
<dbReference type="EMBL" id="OY731403">
    <property type="protein sequence ID" value="CAJ1964936.1"/>
    <property type="molecule type" value="Genomic_DNA"/>
</dbReference>
<organism evidence="1 2">
    <name type="scientific">Sphenostylis stenocarpa</name>
    <dbReference type="NCBI Taxonomy" id="92480"/>
    <lineage>
        <taxon>Eukaryota</taxon>
        <taxon>Viridiplantae</taxon>
        <taxon>Streptophyta</taxon>
        <taxon>Embryophyta</taxon>
        <taxon>Tracheophyta</taxon>
        <taxon>Spermatophyta</taxon>
        <taxon>Magnoliopsida</taxon>
        <taxon>eudicotyledons</taxon>
        <taxon>Gunneridae</taxon>
        <taxon>Pentapetalae</taxon>
        <taxon>rosids</taxon>
        <taxon>fabids</taxon>
        <taxon>Fabales</taxon>
        <taxon>Fabaceae</taxon>
        <taxon>Papilionoideae</taxon>
        <taxon>50 kb inversion clade</taxon>
        <taxon>NPAAA clade</taxon>
        <taxon>indigoferoid/millettioid clade</taxon>
        <taxon>Phaseoleae</taxon>
        <taxon>Sphenostylis</taxon>
    </lineage>
</organism>
<evidence type="ECO:0000313" key="1">
    <source>
        <dbReference type="EMBL" id="CAJ1964936.1"/>
    </source>
</evidence>
<keyword evidence="2" id="KW-1185">Reference proteome</keyword>
<protein>
    <submittedName>
        <fullName evidence="1">Uncharacterized protein</fullName>
    </submittedName>
</protein>
<gene>
    <name evidence="1" type="ORF">AYBTSS11_LOCUS20580</name>
</gene>
<dbReference type="Gramene" id="rna-AYBTSS11_LOCUS20580">
    <property type="protein sequence ID" value="CAJ1964936.1"/>
    <property type="gene ID" value="gene-AYBTSS11_LOCUS20580"/>
</dbReference>
<dbReference type="AlphaFoldDB" id="A0AA86SQ71"/>
<reference evidence="1" key="1">
    <citation type="submission" date="2023-10" db="EMBL/GenBank/DDBJ databases">
        <authorList>
            <person name="Domelevo Entfellner J.-B."/>
        </authorList>
    </citation>
    <scope>NUCLEOTIDE SEQUENCE</scope>
</reference>
<accession>A0AA86SQ71</accession>
<dbReference type="Proteomes" id="UP001189624">
    <property type="component" value="Chromosome 6"/>
</dbReference>
<evidence type="ECO:0000313" key="2">
    <source>
        <dbReference type="Proteomes" id="UP001189624"/>
    </source>
</evidence>